<dbReference type="AlphaFoldDB" id="A0A101HH54"/>
<reference evidence="16" key="1">
    <citation type="journal article" date="2015" name="MBio">
        <title>Genome-Resolved Metagenomic Analysis Reveals Roles for Candidate Phyla and Other Microbial Community Members in Biogeochemical Transformations in Oil Reservoirs.</title>
        <authorList>
            <person name="Hu P."/>
            <person name="Tom L."/>
            <person name="Singh A."/>
            <person name="Thomas B.C."/>
            <person name="Baker B.J."/>
            <person name="Piceno Y.M."/>
            <person name="Andersen G.L."/>
            <person name="Banfield J.F."/>
        </authorList>
    </citation>
    <scope>NUCLEOTIDE SEQUENCE [LARGE SCALE GENOMIC DNA]</scope>
</reference>
<comment type="similarity">
    <text evidence="2 14">Belongs to the UppP family.</text>
</comment>
<feature type="transmembrane region" description="Helical" evidence="14">
    <location>
        <begin position="245"/>
        <end position="264"/>
    </location>
</feature>
<dbReference type="PANTHER" id="PTHR30622">
    <property type="entry name" value="UNDECAPRENYL-DIPHOSPHATASE"/>
    <property type="match status" value="1"/>
</dbReference>
<feature type="transmembrane region" description="Helical" evidence="14">
    <location>
        <begin position="215"/>
        <end position="238"/>
    </location>
</feature>
<feature type="transmembrane region" description="Helical" evidence="14">
    <location>
        <begin position="6"/>
        <end position="30"/>
    </location>
</feature>
<keyword evidence="7 14" id="KW-0378">Hydrolase</keyword>
<accession>A0A101HH54</accession>
<keyword evidence="5 14" id="KW-1003">Cell membrane</keyword>
<name>A0A101HH54_9BACT</name>
<comment type="function">
    <text evidence="14">Catalyzes the dephosphorylation of undecaprenyl diphosphate (UPP). Confers resistance to bacitracin.</text>
</comment>
<dbReference type="GO" id="GO:0050380">
    <property type="term" value="F:undecaprenyl-diphosphatase activity"/>
    <property type="evidence" value="ECO:0007669"/>
    <property type="project" value="UniProtKB-UniRule"/>
</dbReference>
<evidence type="ECO:0000256" key="6">
    <source>
        <dbReference type="ARBA" id="ARBA00022692"/>
    </source>
</evidence>
<comment type="caution">
    <text evidence="15">The sequence shown here is derived from an EMBL/GenBank/DDBJ whole genome shotgun (WGS) entry which is preliminary data.</text>
</comment>
<evidence type="ECO:0000256" key="12">
    <source>
        <dbReference type="ARBA" id="ARBA00032932"/>
    </source>
</evidence>
<feature type="transmembrane region" description="Helical" evidence="14">
    <location>
        <begin position="177"/>
        <end position="195"/>
    </location>
</feature>
<keyword evidence="9 14" id="KW-0472">Membrane</keyword>
<proteinExistence type="inferred from homology"/>
<dbReference type="GO" id="GO:0008360">
    <property type="term" value="P:regulation of cell shape"/>
    <property type="evidence" value="ECO:0007669"/>
    <property type="project" value="UniProtKB-KW"/>
</dbReference>
<dbReference type="PATRIC" id="fig|1641389.3.peg.1155"/>
<keyword evidence="14" id="KW-0961">Cell wall biogenesis/degradation</keyword>
<evidence type="ECO:0000256" key="9">
    <source>
        <dbReference type="ARBA" id="ARBA00023136"/>
    </source>
</evidence>
<organism evidence="15 16">
    <name type="scientific">candidate division WS6 bacterium 34_10</name>
    <dbReference type="NCBI Taxonomy" id="1641389"/>
    <lineage>
        <taxon>Bacteria</taxon>
        <taxon>Candidatus Dojkabacteria</taxon>
    </lineage>
</organism>
<keyword evidence="6 14" id="KW-0812">Transmembrane</keyword>
<dbReference type="EC" id="3.6.1.27" evidence="3 14"/>
<comment type="catalytic activity">
    <reaction evidence="13 14">
        <text>di-trans,octa-cis-undecaprenyl diphosphate + H2O = di-trans,octa-cis-undecaprenyl phosphate + phosphate + H(+)</text>
        <dbReference type="Rhea" id="RHEA:28094"/>
        <dbReference type="ChEBI" id="CHEBI:15377"/>
        <dbReference type="ChEBI" id="CHEBI:15378"/>
        <dbReference type="ChEBI" id="CHEBI:43474"/>
        <dbReference type="ChEBI" id="CHEBI:58405"/>
        <dbReference type="ChEBI" id="CHEBI:60392"/>
        <dbReference type="EC" id="3.6.1.27"/>
    </reaction>
</comment>
<evidence type="ECO:0000313" key="16">
    <source>
        <dbReference type="Proteomes" id="UP000053904"/>
    </source>
</evidence>
<protein>
    <recommendedName>
        <fullName evidence="4 14">Undecaprenyl-diphosphatase</fullName>
        <ecNumber evidence="3 14">3.6.1.27</ecNumber>
    </recommendedName>
    <alternativeName>
        <fullName evidence="12 14">Bacitracin resistance protein</fullName>
    </alternativeName>
    <alternativeName>
        <fullName evidence="11 14">Undecaprenyl pyrophosphate phosphatase</fullName>
    </alternativeName>
</protein>
<dbReference type="EMBL" id="LGGO01000168">
    <property type="protein sequence ID" value="KUK76335.1"/>
    <property type="molecule type" value="Genomic_DNA"/>
</dbReference>
<evidence type="ECO:0000256" key="13">
    <source>
        <dbReference type="ARBA" id="ARBA00047594"/>
    </source>
</evidence>
<dbReference type="PANTHER" id="PTHR30622:SF2">
    <property type="entry name" value="UNDECAPRENYL-DIPHOSPHATASE"/>
    <property type="match status" value="1"/>
</dbReference>
<feature type="transmembrane region" description="Helical" evidence="14">
    <location>
        <begin position="74"/>
        <end position="94"/>
    </location>
</feature>
<dbReference type="Pfam" id="PF02673">
    <property type="entry name" value="BacA"/>
    <property type="match status" value="1"/>
</dbReference>
<evidence type="ECO:0000256" key="14">
    <source>
        <dbReference type="HAMAP-Rule" id="MF_01006"/>
    </source>
</evidence>
<evidence type="ECO:0000256" key="3">
    <source>
        <dbReference type="ARBA" id="ARBA00012374"/>
    </source>
</evidence>
<evidence type="ECO:0000256" key="1">
    <source>
        <dbReference type="ARBA" id="ARBA00004651"/>
    </source>
</evidence>
<dbReference type="Proteomes" id="UP000053904">
    <property type="component" value="Unassembled WGS sequence"/>
</dbReference>
<evidence type="ECO:0000313" key="15">
    <source>
        <dbReference type="EMBL" id="KUK76335.1"/>
    </source>
</evidence>
<dbReference type="GO" id="GO:0046677">
    <property type="term" value="P:response to antibiotic"/>
    <property type="evidence" value="ECO:0007669"/>
    <property type="project" value="UniProtKB-UniRule"/>
</dbReference>
<keyword evidence="14" id="KW-0573">Peptidoglycan synthesis</keyword>
<dbReference type="GO" id="GO:0009252">
    <property type="term" value="P:peptidoglycan biosynthetic process"/>
    <property type="evidence" value="ECO:0007669"/>
    <property type="project" value="UniProtKB-KW"/>
</dbReference>
<dbReference type="GO" id="GO:0005886">
    <property type="term" value="C:plasma membrane"/>
    <property type="evidence" value="ECO:0007669"/>
    <property type="project" value="UniProtKB-SubCell"/>
</dbReference>
<keyword evidence="10 14" id="KW-0046">Antibiotic resistance</keyword>
<comment type="miscellaneous">
    <text evidence="14">Bacitracin is thought to be involved in the inhibition of peptidoglycan synthesis by sequestering undecaprenyl diphosphate, thereby reducing the pool of lipid carrier available.</text>
</comment>
<evidence type="ECO:0000256" key="5">
    <source>
        <dbReference type="ARBA" id="ARBA00022475"/>
    </source>
</evidence>
<feature type="transmembrane region" description="Helical" evidence="14">
    <location>
        <begin position="101"/>
        <end position="122"/>
    </location>
</feature>
<dbReference type="InterPro" id="IPR003824">
    <property type="entry name" value="UppP"/>
</dbReference>
<evidence type="ECO:0000256" key="4">
    <source>
        <dbReference type="ARBA" id="ARBA00021581"/>
    </source>
</evidence>
<comment type="subcellular location">
    <subcellularLocation>
        <location evidence="1 14">Cell membrane</location>
        <topology evidence="1 14">Multi-pass membrane protein</topology>
    </subcellularLocation>
</comment>
<keyword evidence="14" id="KW-0133">Cell shape</keyword>
<dbReference type="HAMAP" id="MF_01006">
    <property type="entry name" value="Undec_diphosphatase"/>
    <property type="match status" value="1"/>
</dbReference>
<evidence type="ECO:0000256" key="8">
    <source>
        <dbReference type="ARBA" id="ARBA00022989"/>
    </source>
</evidence>
<evidence type="ECO:0000256" key="11">
    <source>
        <dbReference type="ARBA" id="ARBA00032707"/>
    </source>
</evidence>
<evidence type="ECO:0000256" key="7">
    <source>
        <dbReference type="ARBA" id="ARBA00022801"/>
    </source>
</evidence>
<dbReference type="GO" id="GO:0071555">
    <property type="term" value="P:cell wall organization"/>
    <property type="evidence" value="ECO:0007669"/>
    <property type="project" value="UniProtKB-KW"/>
</dbReference>
<keyword evidence="8 14" id="KW-1133">Transmembrane helix</keyword>
<feature type="transmembrane region" description="Helical" evidence="14">
    <location>
        <begin position="42"/>
        <end position="62"/>
    </location>
</feature>
<evidence type="ECO:0000256" key="2">
    <source>
        <dbReference type="ARBA" id="ARBA00010621"/>
    </source>
</evidence>
<evidence type="ECO:0000256" key="10">
    <source>
        <dbReference type="ARBA" id="ARBA00023251"/>
    </source>
</evidence>
<gene>
    <name evidence="14" type="primary">uppP</name>
    <name evidence="15" type="ORF">XD93_0978</name>
</gene>
<sequence length="265" mass="29182">MDTFKIIILSILQGITEVLPISSTGHLILIGRLLNSEISGDFFLLSVLHLGTTLAVIVFYRKDLFKNFFTKEKWTFFLKLLLASLPAAVAGVFLQDYIASTFHGSTIIAISLIVVGLLFILFENIDLPTKKISPEKVDLKSMLIIGLGQTLALIPGTSRSGITTLTGMMVGLEKYSAFKFSFILGIPILLGTTLYEILKEYLAVTSPTFFTASVVVAKTAPYILITFVVGYLALFLVSKFKKSKWLTLFGIYRIVVGILILILAI</sequence>